<dbReference type="WBParaSite" id="MCU_004249-RA">
    <property type="protein sequence ID" value="MCU_004249-RA"/>
    <property type="gene ID" value="MCU_004249"/>
</dbReference>
<dbReference type="GO" id="GO:0010008">
    <property type="term" value="C:endosome membrane"/>
    <property type="evidence" value="ECO:0007669"/>
    <property type="project" value="TreeGrafter"/>
</dbReference>
<dbReference type="Gene3D" id="1.20.1270.60">
    <property type="entry name" value="Arfaptin homology (AH) domain/BAR domain"/>
    <property type="match status" value="1"/>
</dbReference>
<accession>A0A5K3EZJ0</accession>
<dbReference type="SUPFAM" id="SSF103657">
    <property type="entry name" value="BAR/IMD domain-like"/>
    <property type="match status" value="1"/>
</dbReference>
<name>A0A5K3EZJ0_MESCO</name>
<dbReference type="GO" id="GO:0034498">
    <property type="term" value="P:early endosome to Golgi transport"/>
    <property type="evidence" value="ECO:0007669"/>
    <property type="project" value="TreeGrafter"/>
</dbReference>
<dbReference type="SUPFAM" id="SSF64268">
    <property type="entry name" value="PX domain"/>
    <property type="match status" value="1"/>
</dbReference>
<reference evidence="4" key="1">
    <citation type="submission" date="2019-11" db="UniProtKB">
        <authorList>
            <consortium name="WormBaseParasite"/>
        </authorList>
    </citation>
    <scope>IDENTIFICATION</scope>
</reference>
<feature type="domain" description="PX" evidence="3">
    <location>
        <begin position="48"/>
        <end position="176"/>
    </location>
</feature>
<evidence type="ECO:0000256" key="2">
    <source>
        <dbReference type="SAM" id="Coils"/>
    </source>
</evidence>
<dbReference type="Gene3D" id="3.30.1520.10">
    <property type="entry name" value="Phox-like domain"/>
    <property type="match status" value="1"/>
</dbReference>
<evidence type="ECO:0000256" key="1">
    <source>
        <dbReference type="ARBA" id="ARBA00010883"/>
    </source>
</evidence>
<feature type="coiled-coil region" evidence="2">
    <location>
        <begin position="354"/>
        <end position="388"/>
    </location>
</feature>
<proteinExistence type="inferred from homology"/>
<dbReference type="PROSITE" id="PS50195">
    <property type="entry name" value="PX"/>
    <property type="match status" value="1"/>
</dbReference>
<dbReference type="Pfam" id="PF00787">
    <property type="entry name" value="PX"/>
    <property type="match status" value="1"/>
</dbReference>
<dbReference type="SMART" id="SM00312">
    <property type="entry name" value="PX"/>
    <property type="match status" value="1"/>
</dbReference>
<organism evidence="4">
    <name type="scientific">Mesocestoides corti</name>
    <name type="common">Flatworm</name>
    <dbReference type="NCBI Taxonomy" id="53468"/>
    <lineage>
        <taxon>Eukaryota</taxon>
        <taxon>Metazoa</taxon>
        <taxon>Spiralia</taxon>
        <taxon>Lophotrochozoa</taxon>
        <taxon>Platyhelminthes</taxon>
        <taxon>Cestoda</taxon>
        <taxon>Eucestoda</taxon>
        <taxon>Cyclophyllidea</taxon>
        <taxon>Mesocestoididae</taxon>
        <taxon>Mesocestoides</taxon>
    </lineage>
</organism>
<protein>
    <submittedName>
        <fullName evidence="4">PX domain-containing protein</fullName>
    </submittedName>
</protein>
<dbReference type="Pfam" id="PF09325">
    <property type="entry name" value="Vps5"/>
    <property type="match status" value="1"/>
</dbReference>
<dbReference type="PANTHER" id="PTHR10555:SF170">
    <property type="entry name" value="FI18122P1"/>
    <property type="match status" value="1"/>
</dbReference>
<dbReference type="InterPro" id="IPR036871">
    <property type="entry name" value="PX_dom_sf"/>
</dbReference>
<keyword evidence="2" id="KW-0175">Coiled coil</keyword>
<dbReference type="InterPro" id="IPR001683">
    <property type="entry name" value="PX_dom"/>
</dbReference>
<evidence type="ECO:0000313" key="4">
    <source>
        <dbReference type="WBParaSite" id="MCU_004249-RA"/>
    </source>
</evidence>
<dbReference type="CDD" id="cd06859">
    <property type="entry name" value="PX_SNX1_2_like"/>
    <property type="match status" value="1"/>
</dbReference>
<evidence type="ECO:0000259" key="3">
    <source>
        <dbReference type="PROSITE" id="PS50195"/>
    </source>
</evidence>
<dbReference type="InterPro" id="IPR027267">
    <property type="entry name" value="AH/BAR_dom_sf"/>
</dbReference>
<dbReference type="PANTHER" id="PTHR10555">
    <property type="entry name" value="SORTING NEXIN"/>
    <property type="match status" value="1"/>
</dbReference>
<sequence length="430" mass="48812">MMVPEDDSEATIQQPDFLSRVKTSVDVSESVTDSRTLSGSQLPLSEPNLITVKVLNPEKVGDGMSSYVVYTIKTTTNIPSFKHSNMCVQRRFSDFIGLYERLKSKYLHEGVIIPYPPEKNVIGTTKLRLSRSSSADTEFIEKRRVSLECFLHRITNHPVLMNDAYVHEFLELEGELPRHTGVQVLSGATAKKLLRNVGEAVGKLTFKMDEVDEYFDFKDEELENWDIQGSRLYSNLSSLVVDQNDLANSTLALSKALSVLANVEEHTGLARALGQLADTEDQIAHFLSVQAEAQSTFLVEYAKGVLSMIHSCRDTLSERVRVFRMRRDYESTLRGKREQKVRIEMSPKADRGKIPTLEREIGELTHRVEESEEEFEKISATIKKELELVDEARFEEFKAAVISYLTTTLQMHEKTLKVWEAFIGHAKAIE</sequence>
<dbReference type="GO" id="GO:0005829">
    <property type="term" value="C:cytosol"/>
    <property type="evidence" value="ECO:0007669"/>
    <property type="project" value="GOC"/>
</dbReference>
<dbReference type="InterPro" id="IPR015404">
    <property type="entry name" value="Vps5_C"/>
</dbReference>
<comment type="similarity">
    <text evidence="1">Belongs to the sorting nexin family.</text>
</comment>
<dbReference type="GO" id="GO:0035091">
    <property type="term" value="F:phosphatidylinositol binding"/>
    <property type="evidence" value="ECO:0007669"/>
    <property type="project" value="InterPro"/>
</dbReference>
<dbReference type="AlphaFoldDB" id="A0A5K3EZJ0"/>